<evidence type="ECO:0000256" key="1">
    <source>
        <dbReference type="SAM" id="MobiDB-lite"/>
    </source>
</evidence>
<gene>
    <name evidence="2" type="ORF">CEUSTIGMA_g4731.t1</name>
</gene>
<feature type="compositionally biased region" description="Polar residues" evidence="1">
    <location>
        <begin position="1"/>
        <end position="10"/>
    </location>
</feature>
<dbReference type="Proteomes" id="UP000232323">
    <property type="component" value="Unassembled WGS sequence"/>
</dbReference>
<sequence>MIQQVQQLDTQPEYDTAGASGSQEVIGGRDCGSSSSSSAIPILPATEEIATSSRTTVEAAAAHEVSMPPDGDERLLAICTLEEDCALGAHDGSIDIKARPDTVCRKDAVSLHTFRQALEAVWSLVEASSEQRTEEALASYRIHRLMYGVDAATITADSGEATALFAFTAVSI</sequence>
<name>A0A250X2K4_9CHLO</name>
<protein>
    <submittedName>
        <fullName evidence="2">Uncharacterized protein</fullName>
    </submittedName>
</protein>
<keyword evidence="3" id="KW-1185">Reference proteome</keyword>
<proteinExistence type="predicted"/>
<evidence type="ECO:0000313" key="3">
    <source>
        <dbReference type="Proteomes" id="UP000232323"/>
    </source>
</evidence>
<reference evidence="2 3" key="1">
    <citation type="submission" date="2017-08" db="EMBL/GenBank/DDBJ databases">
        <title>Acidophilic green algal genome provides insights into adaptation to an acidic environment.</title>
        <authorList>
            <person name="Hirooka S."/>
            <person name="Hirose Y."/>
            <person name="Kanesaki Y."/>
            <person name="Higuchi S."/>
            <person name="Fujiwara T."/>
            <person name="Onuma R."/>
            <person name="Era A."/>
            <person name="Ohbayashi R."/>
            <person name="Uzuka A."/>
            <person name="Nozaki H."/>
            <person name="Yoshikawa H."/>
            <person name="Miyagishima S.Y."/>
        </authorList>
    </citation>
    <scope>NUCLEOTIDE SEQUENCE [LARGE SCALE GENOMIC DNA]</scope>
    <source>
        <strain evidence="2 3">NIES-2499</strain>
    </source>
</reference>
<organism evidence="2 3">
    <name type="scientific">Chlamydomonas eustigma</name>
    <dbReference type="NCBI Taxonomy" id="1157962"/>
    <lineage>
        <taxon>Eukaryota</taxon>
        <taxon>Viridiplantae</taxon>
        <taxon>Chlorophyta</taxon>
        <taxon>core chlorophytes</taxon>
        <taxon>Chlorophyceae</taxon>
        <taxon>CS clade</taxon>
        <taxon>Chlamydomonadales</taxon>
        <taxon>Chlamydomonadaceae</taxon>
        <taxon>Chlamydomonas</taxon>
    </lineage>
</organism>
<accession>A0A250X2K4</accession>
<comment type="caution">
    <text evidence="2">The sequence shown here is derived from an EMBL/GenBank/DDBJ whole genome shotgun (WGS) entry which is preliminary data.</text>
</comment>
<dbReference type="AlphaFoldDB" id="A0A250X2K4"/>
<evidence type="ECO:0000313" key="2">
    <source>
        <dbReference type="EMBL" id="GAX77285.1"/>
    </source>
</evidence>
<dbReference type="EMBL" id="BEGY01000023">
    <property type="protein sequence ID" value="GAX77285.1"/>
    <property type="molecule type" value="Genomic_DNA"/>
</dbReference>
<feature type="region of interest" description="Disordered" evidence="1">
    <location>
        <begin position="1"/>
        <end position="39"/>
    </location>
</feature>